<name>H1Y346_9SPHI</name>
<keyword evidence="3" id="KW-1185">Reference proteome</keyword>
<protein>
    <recommendedName>
        <fullName evidence="4">Tetratricopeptide repeat protein</fullName>
    </recommendedName>
</protein>
<feature type="chain" id="PRO_5003557409" description="Tetratricopeptide repeat protein" evidence="1">
    <location>
        <begin position="28"/>
        <end position="830"/>
    </location>
</feature>
<feature type="signal peptide" evidence="1">
    <location>
        <begin position="1"/>
        <end position="27"/>
    </location>
</feature>
<dbReference type="OrthoDB" id="605297at2"/>
<gene>
    <name evidence="2" type="ORF">Mucpa_4779</name>
</gene>
<keyword evidence="1" id="KW-0732">Signal</keyword>
<proteinExistence type="predicted"/>
<dbReference type="eggNOG" id="ENOG502ZC1P">
    <property type="taxonomic scope" value="Bacteria"/>
</dbReference>
<reference evidence="2" key="1">
    <citation type="submission" date="2011-09" db="EMBL/GenBank/DDBJ databases">
        <title>The permanent draft genome of Mucilaginibacter paludis DSM 18603.</title>
        <authorList>
            <consortium name="US DOE Joint Genome Institute (JGI-PGF)"/>
            <person name="Lucas S."/>
            <person name="Han J."/>
            <person name="Lapidus A."/>
            <person name="Bruce D."/>
            <person name="Goodwin L."/>
            <person name="Pitluck S."/>
            <person name="Peters L."/>
            <person name="Kyrpides N."/>
            <person name="Mavromatis K."/>
            <person name="Ivanova N."/>
            <person name="Mikhailova N."/>
            <person name="Held B."/>
            <person name="Detter J.C."/>
            <person name="Tapia R."/>
            <person name="Han C."/>
            <person name="Land M."/>
            <person name="Hauser L."/>
            <person name="Markowitz V."/>
            <person name="Cheng J.-F."/>
            <person name="Hugenholtz P."/>
            <person name="Woyke T."/>
            <person name="Wu D."/>
            <person name="Tindall B."/>
            <person name="Brambilla E."/>
            <person name="Klenk H.-P."/>
            <person name="Eisen J.A."/>
        </authorList>
    </citation>
    <scope>NUCLEOTIDE SEQUENCE [LARGE SCALE GENOMIC DNA]</scope>
    <source>
        <strain evidence="2">DSM 18603</strain>
    </source>
</reference>
<dbReference type="EMBL" id="CM001403">
    <property type="protein sequence ID" value="EHQ28864.1"/>
    <property type="molecule type" value="Genomic_DNA"/>
</dbReference>
<evidence type="ECO:0000313" key="3">
    <source>
        <dbReference type="Proteomes" id="UP000002774"/>
    </source>
</evidence>
<evidence type="ECO:0008006" key="4">
    <source>
        <dbReference type="Google" id="ProtNLM"/>
    </source>
</evidence>
<dbReference type="AlphaFoldDB" id="H1Y346"/>
<dbReference type="Proteomes" id="UP000002774">
    <property type="component" value="Chromosome"/>
</dbReference>
<accession>H1Y346</accession>
<dbReference type="STRING" id="714943.Mucpa_4779"/>
<dbReference type="HOGENOM" id="CLU_018090_0_0_10"/>
<organism evidence="2 3">
    <name type="scientific">Mucilaginibacter paludis DSM 18603</name>
    <dbReference type="NCBI Taxonomy" id="714943"/>
    <lineage>
        <taxon>Bacteria</taxon>
        <taxon>Pseudomonadati</taxon>
        <taxon>Bacteroidota</taxon>
        <taxon>Sphingobacteriia</taxon>
        <taxon>Sphingobacteriales</taxon>
        <taxon>Sphingobacteriaceae</taxon>
        <taxon>Mucilaginibacter</taxon>
    </lineage>
</organism>
<sequence length="830" mass="96705">MLRRKKIRLYLLCLFAVLFLDVAIDFACGPEPDPYDYGVSFFHNNIGGDKAYRAFYFTNGQFLYDAEEPVNEEDVNSREWADYLGGMVKAHDVKKVMYHLSHKADSILLQGYLNLKKQLPDTLKHNTFLHALKRNKDALMYYRFAKIIEPGLSYKDPWRNEPVDTSFLRKNAAYAFKQAAVVKSQFLKKRYYFQAQRMYHYTGQNNEAIEVYQKYLKNTEPGYYITGLTLGLRAGEEGRIGNPAKAAYLFSKLFATFPERRVQAYENYIAIKMHGHDVTAFASNNKEKAVMYAMNGFYTHELSTRYLKKVYNIAPASPFVEILLAREINKLEGACVTPKLTDKLPYDNLNGDYYGWNDGLKKSKHINQYINELKVFCMQIANQHRCKHPEIGIVAKAYLDWMTGNNKAGIAALNQIDDAHLNTRLYDQKQLVKLLLLSQQIRKLDSISGQQLIPCLLWLDKKVAQELKTNGEPIKGMHDYGIERRLRRFTWSARDYYQKLIAPMYLSQHDTAKAALAMLKGMPTLVGDTLSCYHQNYWEDYTTINFWQNYLHSSNLRQVISYKRKRVGDPFLMVLAAGLQGISYDCLYNLLGTAYLREHNYKEAISALSKIRIHTAKEFPLASYEGPRLKSDPFAEQLKDYPKNYHTGKIGGYSKLRFAKVMYTLQLAIKRNPQKASAYYFAIATGLYNTSYYGNAWFMIAYVWSDSWSGEQHPIPFYYNQDLCKTINAERLFIKARQLSKYPEFKAKCTFWAAKCKQNRYNGADKEFFLYKFYLKHAEAYRNEITKNKYFKELRRSYPQTQFYKTAVHECSYFRDFLVSAAIKRSDGKK</sequence>
<evidence type="ECO:0000313" key="2">
    <source>
        <dbReference type="EMBL" id="EHQ28864.1"/>
    </source>
</evidence>
<dbReference type="RefSeq" id="WP_008509806.1">
    <property type="nucleotide sequence ID" value="NZ_CM001403.1"/>
</dbReference>
<evidence type="ECO:0000256" key="1">
    <source>
        <dbReference type="SAM" id="SignalP"/>
    </source>
</evidence>